<dbReference type="InterPro" id="IPR037682">
    <property type="entry name" value="TonB_C"/>
</dbReference>
<keyword evidence="9" id="KW-1185">Reference proteome</keyword>
<keyword evidence="3" id="KW-1133">Transmembrane helix</keyword>
<evidence type="ECO:0000256" key="5">
    <source>
        <dbReference type="SAM" id="MobiDB-lite"/>
    </source>
</evidence>
<sequence>MRAPAPLAPLVLGLLLLNPGAALAQAAVPAVSAASETMHRAADAPFRFILRHARPAAPAAQPAKAASAPSRGTGPASASARAPGPAGTAPGPEAAAVPVPGAGPAAAAARGASGAAPRASASAPSSAVATAGGAAASAASRVTGLAPLPGASGTGAAPAAVAASASRPSGDPVPVQTGMPKLRPEQIRQGLRGTVRVQFEVLPDGRTGNVRVLESTLRSLNRASVEAVQGWLFQPQEGTRTLETELVFDLR</sequence>
<keyword evidence="4" id="KW-0472">Membrane</keyword>
<protein>
    <submittedName>
        <fullName evidence="8">TonB family protein</fullName>
    </submittedName>
</protein>
<evidence type="ECO:0000256" key="4">
    <source>
        <dbReference type="ARBA" id="ARBA00023136"/>
    </source>
</evidence>
<feature type="region of interest" description="Disordered" evidence="5">
    <location>
        <begin position="152"/>
        <end position="180"/>
    </location>
</feature>
<accession>A0ABR9SCY5</accession>
<feature type="signal peptide" evidence="6">
    <location>
        <begin position="1"/>
        <end position="24"/>
    </location>
</feature>
<dbReference type="Pfam" id="PF03544">
    <property type="entry name" value="TonB_C"/>
    <property type="match status" value="1"/>
</dbReference>
<feature type="chain" id="PRO_5047406535" evidence="6">
    <location>
        <begin position="25"/>
        <end position="251"/>
    </location>
</feature>
<feature type="domain" description="TonB C-terminal" evidence="7">
    <location>
        <begin position="167"/>
        <end position="251"/>
    </location>
</feature>
<dbReference type="Proteomes" id="UP000715965">
    <property type="component" value="Unassembled WGS sequence"/>
</dbReference>
<organism evidence="8 9">
    <name type="scientific">Ramlibacter aquaticus</name>
    <dbReference type="NCBI Taxonomy" id="2780094"/>
    <lineage>
        <taxon>Bacteria</taxon>
        <taxon>Pseudomonadati</taxon>
        <taxon>Pseudomonadota</taxon>
        <taxon>Betaproteobacteria</taxon>
        <taxon>Burkholderiales</taxon>
        <taxon>Comamonadaceae</taxon>
        <taxon>Ramlibacter</taxon>
    </lineage>
</organism>
<evidence type="ECO:0000256" key="1">
    <source>
        <dbReference type="ARBA" id="ARBA00004167"/>
    </source>
</evidence>
<dbReference type="InterPro" id="IPR006260">
    <property type="entry name" value="TonB/TolA_C"/>
</dbReference>
<dbReference type="SUPFAM" id="SSF74653">
    <property type="entry name" value="TolA/TonB C-terminal domain"/>
    <property type="match status" value="1"/>
</dbReference>
<comment type="subcellular location">
    <subcellularLocation>
        <location evidence="1">Membrane</location>
        <topology evidence="1">Single-pass membrane protein</topology>
    </subcellularLocation>
</comment>
<keyword evidence="2" id="KW-0812">Transmembrane</keyword>
<keyword evidence="6" id="KW-0732">Signal</keyword>
<evidence type="ECO:0000313" key="9">
    <source>
        <dbReference type="Proteomes" id="UP000715965"/>
    </source>
</evidence>
<feature type="compositionally biased region" description="Low complexity" evidence="5">
    <location>
        <begin position="152"/>
        <end position="170"/>
    </location>
</feature>
<evidence type="ECO:0000256" key="6">
    <source>
        <dbReference type="SAM" id="SignalP"/>
    </source>
</evidence>
<proteinExistence type="predicted"/>
<evidence type="ECO:0000259" key="7">
    <source>
        <dbReference type="PROSITE" id="PS52015"/>
    </source>
</evidence>
<dbReference type="RefSeq" id="WP_193779624.1">
    <property type="nucleotide sequence ID" value="NZ_JADDOJ010000015.1"/>
</dbReference>
<reference evidence="8 9" key="1">
    <citation type="submission" date="2020-10" db="EMBL/GenBank/DDBJ databases">
        <title>Draft genome of Ramlibacter aquaticus LMG 30558.</title>
        <authorList>
            <person name="Props R."/>
        </authorList>
    </citation>
    <scope>NUCLEOTIDE SEQUENCE [LARGE SCALE GENOMIC DNA]</scope>
    <source>
        <strain evidence="8 9">LMG 30558</strain>
    </source>
</reference>
<feature type="region of interest" description="Disordered" evidence="5">
    <location>
        <begin position="57"/>
        <end position="107"/>
    </location>
</feature>
<evidence type="ECO:0000256" key="2">
    <source>
        <dbReference type="ARBA" id="ARBA00022692"/>
    </source>
</evidence>
<comment type="caution">
    <text evidence="8">The sequence shown here is derived from an EMBL/GenBank/DDBJ whole genome shotgun (WGS) entry which is preliminary data.</text>
</comment>
<evidence type="ECO:0000313" key="8">
    <source>
        <dbReference type="EMBL" id="MBE7940079.1"/>
    </source>
</evidence>
<gene>
    <name evidence="8" type="ORF">IM725_05780</name>
</gene>
<dbReference type="Gene3D" id="3.30.2420.10">
    <property type="entry name" value="TonB"/>
    <property type="match status" value="1"/>
</dbReference>
<name>A0ABR9SCY5_9BURK</name>
<dbReference type="PROSITE" id="PS52015">
    <property type="entry name" value="TONB_CTD"/>
    <property type="match status" value="1"/>
</dbReference>
<evidence type="ECO:0000256" key="3">
    <source>
        <dbReference type="ARBA" id="ARBA00022989"/>
    </source>
</evidence>
<dbReference type="NCBIfam" id="TIGR01352">
    <property type="entry name" value="tonB_Cterm"/>
    <property type="match status" value="1"/>
</dbReference>
<dbReference type="EMBL" id="JADDOJ010000015">
    <property type="protein sequence ID" value="MBE7940079.1"/>
    <property type="molecule type" value="Genomic_DNA"/>
</dbReference>